<feature type="compositionally biased region" description="Acidic residues" evidence="2">
    <location>
        <begin position="77"/>
        <end position="90"/>
    </location>
</feature>
<evidence type="ECO:0000256" key="1">
    <source>
        <dbReference type="ARBA" id="ARBA00007129"/>
    </source>
</evidence>
<feature type="region of interest" description="Disordered" evidence="2">
    <location>
        <begin position="1"/>
        <end position="91"/>
    </location>
</feature>
<feature type="compositionally biased region" description="Polar residues" evidence="2">
    <location>
        <begin position="33"/>
        <end position="51"/>
    </location>
</feature>
<gene>
    <name evidence="4" type="ORF">DGYR_LOCUS3167</name>
</gene>
<comment type="similarity">
    <text evidence="1">Belongs to the TUB family.</text>
</comment>
<dbReference type="InterPro" id="IPR000007">
    <property type="entry name" value="Tubby_C"/>
</dbReference>
<dbReference type="OrthoDB" id="8775810at2759"/>
<evidence type="ECO:0000259" key="3">
    <source>
        <dbReference type="Pfam" id="PF01167"/>
    </source>
</evidence>
<protein>
    <submittedName>
        <fullName evidence="4">DgyrCDS3448</fullName>
    </submittedName>
</protein>
<name>A0A7I8VF63_9ANNE</name>
<dbReference type="PANTHER" id="PTHR16517:SF7">
    <property type="entry name" value="PROTEIN KING TUBBY"/>
    <property type="match status" value="1"/>
</dbReference>
<sequence length="324" mass="36945">MEKSAVNFSRHLATPVRREDPPKSVHNRVPAQYSYNTNLSTMKKTNPQVMNDHTENKSKQATIQADSRATMVPNDLDISESEDESSEEREDFNIENIQPQSLIYEPAPKAENFVQCVITRQKLGINGSLHPTYYLHLEKDNSKKGFLLAARKKNATKGNYVISNDETNIAVNGSGYIGKLKSDLLGRHFTMHQRNVGNADKEVIAVAYEHNAFGLKGPKKMNVLIPEQGFQYNLIDRLKDSKLYNMMLLKNKTPSWNDEINSYQLNFNGRVKRASVKNFQIVHMHDDDIVLQFGKVDEEVFIMDYKYPFSALQAFVVSLSSLDH</sequence>
<reference evidence="4 5" key="1">
    <citation type="submission" date="2020-08" db="EMBL/GenBank/DDBJ databases">
        <authorList>
            <person name="Hejnol A."/>
        </authorList>
    </citation>
    <scope>NUCLEOTIDE SEQUENCE [LARGE SCALE GENOMIC DNA]</scope>
</reference>
<keyword evidence="5" id="KW-1185">Reference proteome</keyword>
<evidence type="ECO:0000256" key="2">
    <source>
        <dbReference type="SAM" id="MobiDB-lite"/>
    </source>
</evidence>
<proteinExistence type="inferred from homology"/>
<evidence type="ECO:0000313" key="4">
    <source>
        <dbReference type="EMBL" id="CAD5114308.1"/>
    </source>
</evidence>
<dbReference type="GO" id="GO:0005929">
    <property type="term" value="C:cilium"/>
    <property type="evidence" value="ECO:0007669"/>
    <property type="project" value="TreeGrafter"/>
</dbReference>
<dbReference type="EMBL" id="CAJFCJ010000005">
    <property type="protein sequence ID" value="CAD5114308.1"/>
    <property type="molecule type" value="Genomic_DNA"/>
</dbReference>
<dbReference type="PRINTS" id="PR01573">
    <property type="entry name" value="SUPERTUBBY"/>
</dbReference>
<dbReference type="Proteomes" id="UP000549394">
    <property type="component" value="Unassembled WGS sequence"/>
</dbReference>
<dbReference type="Pfam" id="PF01167">
    <property type="entry name" value="Tub"/>
    <property type="match status" value="1"/>
</dbReference>
<organism evidence="4 5">
    <name type="scientific">Dimorphilus gyrociliatus</name>
    <dbReference type="NCBI Taxonomy" id="2664684"/>
    <lineage>
        <taxon>Eukaryota</taxon>
        <taxon>Metazoa</taxon>
        <taxon>Spiralia</taxon>
        <taxon>Lophotrochozoa</taxon>
        <taxon>Annelida</taxon>
        <taxon>Polychaeta</taxon>
        <taxon>Polychaeta incertae sedis</taxon>
        <taxon>Dinophilidae</taxon>
        <taxon>Dimorphilus</taxon>
    </lineage>
</organism>
<dbReference type="Gene3D" id="3.20.90.10">
    <property type="entry name" value="Tubby Protein, Chain A"/>
    <property type="match status" value="1"/>
</dbReference>
<dbReference type="GO" id="GO:0061512">
    <property type="term" value="P:protein localization to cilium"/>
    <property type="evidence" value="ECO:0007669"/>
    <property type="project" value="TreeGrafter"/>
</dbReference>
<dbReference type="PANTHER" id="PTHR16517">
    <property type="entry name" value="TUBBY-RELATED"/>
    <property type="match status" value="1"/>
</dbReference>
<feature type="domain" description="Tubby C-terminal" evidence="3">
    <location>
        <begin position="105"/>
        <end position="323"/>
    </location>
</feature>
<comment type="caution">
    <text evidence="4">The sequence shown here is derived from an EMBL/GenBank/DDBJ whole genome shotgun (WGS) entry which is preliminary data.</text>
</comment>
<evidence type="ECO:0000313" key="5">
    <source>
        <dbReference type="Proteomes" id="UP000549394"/>
    </source>
</evidence>
<dbReference type="InterPro" id="IPR025659">
    <property type="entry name" value="Tubby-like_C"/>
</dbReference>
<dbReference type="SUPFAM" id="SSF54518">
    <property type="entry name" value="Tubby C-terminal domain-like"/>
    <property type="match status" value="1"/>
</dbReference>
<accession>A0A7I8VF63</accession>
<dbReference type="AlphaFoldDB" id="A0A7I8VF63"/>